<dbReference type="Proteomes" id="UP000183788">
    <property type="component" value="Unassembled WGS sequence"/>
</dbReference>
<dbReference type="EMBL" id="CP140154">
    <property type="protein sequence ID" value="WQG91952.1"/>
    <property type="molecule type" value="Genomic_DNA"/>
</dbReference>
<proteinExistence type="predicted"/>
<evidence type="ECO:0000313" key="3">
    <source>
        <dbReference type="Proteomes" id="UP000183788"/>
    </source>
</evidence>
<organism evidence="1 3">
    <name type="scientific">Chitinophaga sancti</name>
    <dbReference type="NCBI Taxonomy" id="1004"/>
    <lineage>
        <taxon>Bacteria</taxon>
        <taxon>Pseudomonadati</taxon>
        <taxon>Bacteroidota</taxon>
        <taxon>Chitinophagia</taxon>
        <taxon>Chitinophagales</taxon>
        <taxon>Chitinophagaceae</taxon>
        <taxon>Chitinophaga</taxon>
    </lineage>
</organism>
<reference evidence="2 4" key="2">
    <citation type="submission" date="2023-11" db="EMBL/GenBank/DDBJ databases">
        <title>MicrobeMod: A computational toolkit for identifying prokaryotic methylation and restriction-modification with nanopore sequencing.</title>
        <authorList>
            <person name="Crits-Christoph A."/>
            <person name="Kang S.C."/>
            <person name="Lee H."/>
            <person name="Ostrov N."/>
        </authorList>
    </citation>
    <scope>NUCLEOTIDE SEQUENCE [LARGE SCALE GENOMIC DNA]</scope>
    <source>
        <strain evidence="2 4">ATCC 23090</strain>
    </source>
</reference>
<keyword evidence="4" id="KW-1185">Reference proteome</keyword>
<sequence>MKNDLEQAVKNLIKGNISGKIPGLDGSKDYSIVETCMTDVMAIAYNHNIEEAIDDVFLLQVQIGLTSVSKQQIRNRVKESYHLFPVEIKAFCTYVALQKGRSSDEEIIDRVTSILKG</sequence>
<gene>
    <name evidence="1" type="ORF">SAMN05661012_04155</name>
    <name evidence="2" type="ORF">SR876_10580</name>
</gene>
<reference evidence="1 3" key="1">
    <citation type="submission" date="2016-11" db="EMBL/GenBank/DDBJ databases">
        <authorList>
            <person name="Jaros S."/>
            <person name="Januszkiewicz K."/>
            <person name="Wedrychowicz H."/>
        </authorList>
    </citation>
    <scope>NUCLEOTIDE SEQUENCE [LARGE SCALE GENOMIC DNA]</scope>
    <source>
        <strain evidence="1 3">DSM 784</strain>
    </source>
</reference>
<protein>
    <submittedName>
        <fullName evidence="1">Uncharacterized protein</fullName>
    </submittedName>
</protein>
<name>A0A1K1RQL9_9BACT</name>
<evidence type="ECO:0000313" key="2">
    <source>
        <dbReference type="EMBL" id="WQG91952.1"/>
    </source>
</evidence>
<accession>A0A1K1RQL9</accession>
<dbReference type="EMBL" id="FPIZ01000013">
    <property type="protein sequence ID" value="SFW74393.1"/>
    <property type="molecule type" value="Genomic_DNA"/>
</dbReference>
<evidence type="ECO:0000313" key="1">
    <source>
        <dbReference type="EMBL" id="SFW74393.1"/>
    </source>
</evidence>
<dbReference type="STRING" id="1004.SAMN05661012_04155"/>
<evidence type="ECO:0000313" key="4">
    <source>
        <dbReference type="Proteomes" id="UP001326715"/>
    </source>
</evidence>
<dbReference type="Proteomes" id="UP001326715">
    <property type="component" value="Chromosome"/>
</dbReference>
<dbReference type="AlphaFoldDB" id="A0A1K1RQL9"/>
<dbReference type="RefSeq" id="WP_072363147.1">
    <property type="nucleotide sequence ID" value="NZ_CBHWAX010000022.1"/>
</dbReference>